<organism evidence="12 13">
    <name type="scientific">Catenovulum agarivorans DS-2</name>
    <dbReference type="NCBI Taxonomy" id="1328313"/>
    <lineage>
        <taxon>Bacteria</taxon>
        <taxon>Pseudomonadati</taxon>
        <taxon>Pseudomonadota</taxon>
        <taxon>Gammaproteobacteria</taxon>
        <taxon>Alteromonadales</taxon>
        <taxon>Alteromonadaceae</taxon>
        <taxon>Catenovulum</taxon>
    </lineage>
</organism>
<dbReference type="InterPro" id="IPR002123">
    <property type="entry name" value="Plipid/glycerol_acylTrfase"/>
</dbReference>
<evidence type="ECO:0000256" key="9">
    <source>
        <dbReference type="RuleBase" id="RU361267"/>
    </source>
</evidence>
<keyword evidence="7 9" id="KW-0808">Transferase</keyword>
<dbReference type="RefSeq" id="WP_035014898.1">
    <property type="nucleotide sequence ID" value="NZ_ARZY01000020.1"/>
</dbReference>
<keyword evidence="9" id="KW-0444">Lipid biosynthesis</keyword>
<feature type="domain" description="Phospholipid/glycerol acyltransferase" evidence="11">
    <location>
        <begin position="67"/>
        <end position="182"/>
    </location>
</feature>
<reference evidence="12 13" key="1">
    <citation type="journal article" date="2014" name="Genome Announc.">
        <title>Draft Genome Sequence of the Agar-Degrading Bacterium Catenovulum sp. Strain DS-2, Isolated from Intestines of Haliotis diversicolor.</title>
        <authorList>
            <person name="Shan D."/>
            <person name="Li X."/>
            <person name="Gu Z."/>
            <person name="Wei G."/>
            <person name="Gao Z."/>
            <person name="Shao Z."/>
        </authorList>
    </citation>
    <scope>NUCLEOTIDE SEQUENCE [LARGE SCALE GENOMIC DNA]</scope>
    <source>
        <strain evidence="12 13">DS-2</strain>
    </source>
</reference>
<dbReference type="Pfam" id="PF01553">
    <property type="entry name" value="Acyltransferase"/>
    <property type="match status" value="1"/>
</dbReference>
<evidence type="ECO:0000313" key="13">
    <source>
        <dbReference type="Proteomes" id="UP000019276"/>
    </source>
</evidence>
<evidence type="ECO:0000256" key="7">
    <source>
        <dbReference type="ARBA" id="ARBA00022679"/>
    </source>
</evidence>
<gene>
    <name evidence="12" type="ORF">DS2_11333</name>
</gene>
<evidence type="ECO:0000256" key="8">
    <source>
        <dbReference type="ARBA" id="ARBA00023315"/>
    </source>
</evidence>
<evidence type="ECO:0000256" key="3">
    <source>
        <dbReference type="ARBA" id="ARBA00005189"/>
    </source>
</evidence>
<dbReference type="eggNOG" id="COG0204">
    <property type="taxonomic scope" value="Bacteria"/>
</dbReference>
<keyword evidence="10" id="KW-0812">Transmembrane</keyword>
<evidence type="ECO:0000256" key="6">
    <source>
        <dbReference type="ARBA" id="ARBA00016139"/>
    </source>
</evidence>
<comment type="similarity">
    <text evidence="4 9">Belongs to the 1-acyl-sn-glycerol-3-phosphate acyltransferase family.</text>
</comment>
<keyword evidence="8 9" id="KW-0012">Acyltransferase</keyword>
<protein>
    <recommendedName>
        <fullName evidence="6 9">1-acyl-sn-glycerol-3-phosphate acyltransferase</fullName>
        <ecNumber evidence="5 9">2.3.1.51</ecNumber>
    </recommendedName>
</protein>
<evidence type="ECO:0000313" key="12">
    <source>
        <dbReference type="EMBL" id="EWH09721.1"/>
    </source>
</evidence>
<comment type="domain">
    <text evidence="9">The HXXXXD motif is essential for acyltransferase activity and may constitute the binding site for the phosphate moiety of the glycerol-3-phosphate.</text>
</comment>
<dbReference type="SUPFAM" id="SSF69593">
    <property type="entry name" value="Glycerol-3-phosphate (1)-acyltransferase"/>
    <property type="match status" value="1"/>
</dbReference>
<dbReference type="GO" id="GO:0005886">
    <property type="term" value="C:plasma membrane"/>
    <property type="evidence" value="ECO:0007669"/>
    <property type="project" value="TreeGrafter"/>
</dbReference>
<sequence length="253" mass="28447">MLAVIRIILLGIFVIFASVFGILFCLIRPFHRNNVYWLGKTYCQAAKILGIKLDIRTHPDARKAQPAVFIANHQNSYDIFTLCGSVLPSTVTIGKKSLKWIPFFGQLYWLSGNILIDRENRKKALAALKTSKDIIQKRKVSVWMFPEGTRSYGRGLLPFKRGAFQLAQAAGVPIVPVLMSTTCNKIKLNRWSNGTVIIEVMAPTNMTEAQQKNLKQTCEDYHAMMSAKLQQLDAEADQLNAHLLASNNHSKEV</sequence>
<dbReference type="PANTHER" id="PTHR10434:SF11">
    <property type="entry name" value="1-ACYL-SN-GLYCEROL-3-PHOSPHATE ACYLTRANSFERASE"/>
    <property type="match status" value="1"/>
</dbReference>
<dbReference type="EMBL" id="ARZY01000020">
    <property type="protein sequence ID" value="EWH09721.1"/>
    <property type="molecule type" value="Genomic_DNA"/>
</dbReference>
<keyword evidence="9" id="KW-0443">Lipid metabolism</keyword>
<dbReference type="NCBIfam" id="TIGR00530">
    <property type="entry name" value="AGP_acyltrn"/>
    <property type="match status" value="1"/>
</dbReference>
<keyword evidence="9" id="KW-0594">Phospholipid biosynthesis</keyword>
<evidence type="ECO:0000256" key="5">
    <source>
        <dbReference type="ARBA" id="ARBA00013211"/>
    </source>
</evidence>
<dbReference type="UniPathway" id="UPA00557">
    <property type="reaction ID" value="UER00613"/>
</dbReference>
<keyword evidence="13" id="KW-1185">Reference proteome</keyword>
<dbReference type="InterPro" id="IPR004552">
    <property type="entry name" value="AGP_acyltrans"/>
</dbReference>
<dbReference type="CDD" id="cd07989">
    <property type="entry name" value="LPLAT_AGPAT-like"/>
    <property type="match status" value="1"/>
</dbReference>
<dbReference type="AlphaFoldDB" id="W7QCS7"/>
<evidence type="ECO:0000256" key="2">
    <source>
        <dbReference type="ARBA" id="ARBA00004728"/>
    </source>
</evidence>
<dbReference type="GO" id="GO:0003841">
    <property type="term" value="F:1-acylglycerol-3-phosphate O-acyltransferase activity"/>
    <property type="evidence" value="ECO:0007669"/>
    <property type="project" value="UniProtKB-UniRule"/>
</dbReference>
<comment type="pathway">
    <text evidence="2">Phospholipid metabolism; CDP-diacylglycerol biosynthesis; CDP-diacylglycerol from sn-glycerol 3-phosphate: step 2/3.</text>
</comment>
<dbReference type="EC" id="2.3.1.51" evidence="5 9"/>
<dbReference type="GO" id="GO:0016024">
    <property type="term" value="P:CDP-diacylglycerol biosynthetic process"/>
    <property type="evidence" value="ECO:0007669"/>
    <property type="project" value="UniProtKB-UniPathway"/>
</dbReference>
<feature type="transmembrane region" description="Helical" evidence="10">
    <location>
        <begin position="6"/>
        <end position="27"/>
    </location>
</feature>
<dbReference type="GO" id="GO:0006654">
    <property type="term" value="P:phosphatidic acid biosynthetic process"/>
    <property type="evidence" value="ECO:0007669"/>
    <property type="project" value="TreeGrafter"/>
</dbReference>
<comment type="catalytic activity">
    <reaction evidence="1 9">
        <text>a 1-acyl-sn-glycero-3-phosphate + an acyl-CoA = a 1,2-diacyl-sn-glycero-3-phosphate + CoA</text>
        <dbReference type="Rhea" id="RHEA:19709"/>
        <dbReference type="ChEBI" id="CHEBI:57287"/>
        <dbReference type="ChEBI" id="CHEBI:57970"/>
        <dbReference type="ChEBI" id="CHEBI:58342"/>
        <dbReference type="ChEBI" id="CHEBI:58608"/>
        <dbReference type="EC" id="2.3.1.51"/>
    </reaction>
</comment>
<evidence type="ECO:0000256" key="1">
    <source>
        <dbReference type="ARBA" id="ARBA00001141"/>
    </source>
</evidence>
<name>W7QCS7_9ALTE</name>
<dbReference type="PANTHER" id="PTHR10434">
    <property type="entry name" value="1-ACYL-SN-GLYCEROL-3-PHOSPHATE ACYLTRANSFERASE"/>
    <property type="match status" value="1"/>
</dbReference>
<keyword evidence="9" id="KW-1208">Phospholipid metabolism</keyword>
<dbReference type="SMART" id="SM00563">
    <property type="entry name" value="PlsC"/>
    <property type="match status" value="1"/>
</dbReference>
<evidence type="ECO:0000256" key="4">
    <source>
        <dbReference type="ARBA" id="ARBA00008655"/>
    </source>
</evidence>
<keyword evidence="10" id="KW-0472">Membrane</keyword>
<dbReference type="OrthoDB" id="5290997at2"/>
<dbReference type="STRING" id="1328313.DS2_11333"/>
<keyword evidence="10" id="KW-1133">Transmembrane helix</keyword>
<evidence type="ECO:0000256" key="10">
    <source>
        <dbReference type="SAM" id="Phobius"/>
    </source>
</evidence>
<comment type="pathway">
    <text evidence="3">Lipid metabolism.</text>
</comment>
<dbReference type="Proteomes" id="UP000019276">
    <property type="component" value="Unassembled WGS sequence"/>
</dbReference>
<accession>W7QCS7</accession>
<comment type="caution">
    <text evidence="12">The sequence shown here is derived from an EMBL/GenBank/DDBJ whole genome shotgun (WGS) entry which is preliminary data.</text>
</comment>
<evidence type="ECO:0000259" key="11">
    <source>
        <dbReference type="SMART" id="SM00563"/>
    </source>
</evidence>
<proteinExistence type="inferred from homology"/>
<dbReference type="PATRIC" id="fig|1328313.3.peg.2319"/>